<feature type="region of interest" description="Disordered" evidence="4">
    <location>
        <begin position="53"/>
        <end position="83"/>
    </location>
</feature>
<organism evidence="6 7">
    <name type="scientific">Mucilaginibacter arboris</name>
    <dbReference type="NCBI Taxonomy" id="2682090"/>
    <lineage>
        <taxon>Bacteria</taxon>
        <taxon>Pseudomonadati</taxon>
        <taxon>Bacteroidota</taxon>
        <taxon>Sphingobacteriia</taxon>
        <taxon>Sphingobacteriales</taxon>
        <taxon>Sphingobacteriaceae</taxon>
        <taxon>Mucilaginibacter</taxon>
    </lineage>
</organism>
<keyword evidence="7" id="KW-1185">Reference proteome</keyword>
<dbReference type="GO" id="GO:0009279">
    <property type="term" value="C:cell outer membrane"/>
    <property type="evidence" value="ECO:0007669"/>
    <property type="project" value="UniProtKB-SubCell"/>
</dbReference>
<keyword evidence="2" id="KW-0472">Membrane</keyword>
<dbReference type="InterPro" id="IPR036942">
    <property type="entry name" value="Beta-barrel_TonB_sf"/>
</dbReference>
<evidence type="ECO:0000313" key="6">
    <source>
        <dbReference type="EMBL" id="MVN21115.1"/>
    </source>
</evidence>
<comment type="caution">
    <text evidence="6">The sequence shown here is derived from an EMBL/GenBank/DDBJ whole genome shotgun (WGS) entry which is preliminary data.</text>
</comment>
<gene>
    <name evidence="6" type="ORF">GO621_06160</name>
</gene>
<evidence type="ECO:0008006" key="8">
    <source>
        <dbReference type="Google" id="ProtNLM"/>
    </source>
</evidence>
<reference evidence="6 7" key="1">
    <citation type="submission" date="2019-12" db="EMBL/GenBank/DDBJ databases">
        <title>Mucilaginibacter sp. HMF7410 genome sequencing and assembly.</title>
        <authorList>
            <person name="Kang H."/>
            <person name="Cha I."/>
            <person name="Kim H."/>
            <person name="Joh K."/>
        </authorList>
    </citation>
    <scope>NUCLEOTIDE SEQUENCE [LARGE SCALE GENOMIC DNA]</scope>
    <source>
        <strain evidence="6 7">HMF7410</strain>
    </source>
</reference>
<keyword evidence="5" id="KW-0732">Signal</keyword>
<feature type="signal peptide" evidence="5">
    <location>
        <begin position="1"/>
        <end position="23"/>
    </location>
</feature>
<dbReference type="Proteomes" id="UP000462014">
    <property type="component" value="Unassembled WGS sequence"/>
</dbReference>
<evidence type="ECO:0000256" key="5">
    <source>
        <dbReference type="SAM" id="SignalP"/>
    </source>
</evidence>
<dbReference type="SUPFAM" id="SSF56935">
    <property type="entry name" value="Porins"/>
    <property type="match status" value="1"/>
</dbReference>
<evidence type="ECO:0000313" key="7">
    <source>
        <dbReference type="Proteomes" id="UP000462014"/>
    </source>
</evidence>
<dbReference type="Gene3D" id="2.40.170.20">
    <property type="entry name" value="TonB-dependent receptor, beta-barrel domain"/>
    <property type="match status" value="1"/>
</dbReference>
<comment type="subcellular location">
    <subcellularLocation>
        <location evidence="1">Cell outer membrane</location>
    </subcellularLocation>
</comment>
<feature type="chain" id="PRO_5029600163" description="TonB-dependent receptor-like beta-barrel domain-containing protein" evidence="5">
    <location>
        <begin position="24"/>
        <end position="608"/>
    </location>
</feature>
<evidence type="ECO:0000256" key="2">
    <source>
        <dbReference type="ARBA" id="ARBA00023136"/>
    </source>
</evidence>
<dbReference type="RefSeq" id="WP_157565176.1">
    <property type="nucleotide sequence ID" value="NZ_WPIK01000004.1"/>
</dbReference>
<sequence>MKLKYILTVLLFGLMLHSVPAFSQQKPAQKKTVSAKAKKTVAPKNTVPVKTTNATKKSTVKTASSDTTKKAGNAAVKKPEQQQGLNEEIIVNGTYKPVLADAVKIRRNPNLDDRQDFKPAFTYTNLLDKRLDNNTGIRPLDPIQLPKTADDTLYNNYAKAGVGNLKTTFGELYINNGRDDALQVGGYAKHFAQQGSLPKQNTSRQDIGIFGKSVGDNNSVSGRIDYNRRNNYFYGFDQDNPPAKLTPGKQHFNTIAGEAEIAKNFKDVENDFVYAVKVSGYVFNNAYKAKENNILVNVSINQTIKQFYAGLNASLDAGSIKDSAYSITNNILRANPYLKLQGDNYKIDLGVNLVSVFGFNTSFRIFPAAKIEFQVIPKYVRIFGELQGDVNKTLLRNLTEENPFLDQNIDIKNSINRYTISAGLKGTLAPGLGFKAAFIRQNINSMPLFVNNFNFSKGQNKFIVIYDGGKSTVTGFNGDLDFKASETLDIFGKLEYRKYAMATQAEAWNLPTAKLTAGTNIHLNKKITINGSLLIRGETKDRIPTSATAFQVVTLPSFADLNGGVDYKITKRISLFAQANNLLNNKYQTYLYYPAYGFNIFGGASIGF</sequence>
<proteinExistence type="predicted"/>
<evidence type="ECO:0000256" key="4">
    <source>
        <dbReference type="SAM" id="MobiDB-lite"/>
    </source>
</evidence>
<protein>
    <recommendedName>
        <fullName evidence="8">TonB-dependent receptor-like beta-barrel domain-containing protein</fullName>
    </recommendedName>
</protein>
<evidence type="ECO:0000256" key="1">
    <source>
        <dbReference type="ARBA" id="ARBA00004442"/>
    </source>
</evidence>
<name>A0A7K1SUW2_9SPHI</name>
<keyword evidence="3" id="KW-0998">Cell outer membrane</keyword>
<feature type="compositionally biased region" description="Polar residues" evidence="4">
    <location>
        <begin position="53"/>
        <end position="66"/>
    </location>
</feature>
<evidence type="ECO:0000256" key="3">
    <source>
        <dbReference type="ARBA" id="ARBA00023237"/>
    </source>
</evidence>
<dbReference type="EMBL" id="WPIK01000004">
    <property type="protein sequence ID" value="MVN21115.1"/>
    <property type="molecule type" value="Genomic_DNA"/>
</dbReference>
<dbReference type="AlphaFoldDB" id="A0A7K1SUW2"/>
<accession>A0A7K1SUW2</accession>